<gene>
    <name evidence="8" type="ORF">BO97DRAFT_410355</name>
</gene>
<keyword evidence="2 6" id="KW-0812">Transmembrane</keyword>
<accession>A0A395I9K1</accession>
<dbReference type="PANTHER" id="PTHR28018">
    <property type="entry name" value="RESPIRATORY SUPERCOMPLEX FACTOR 2, MITOCHONDRIAL"/>
    <property type="match status" value="1"/>
</dbReference>
<evidence type="ECO:0000313" key="9">
    <source>
        <dbReference type="Proteomes" id="UP000248961"/>
    </source>
</evidence>
<evidence type="ECO:0000256" key="2">
    <source>
        <dbReference type="ARBA" id="ARBA00022692"/>
    </source>
</evidence>
<evidence type="ECO:0000256" key="5">
    <source>
        <dbReference type="SAM" id="MobiDB-lite"/>
    </source>
</evidence>
<protein>
    <recommendedName>
        <fullName evidence="7">HIG1 domain-containing protein</fullName>
    </recommendedName>
</protein>
<dbReference type="RefSeq" id="XP_025555991.1">
    <property type="nucleotide sequence ID" value="XM_025696133.1"/>
</dbReference>
<feature type="domain" description="HIG1" evidence="7">
    <location>
        <begin position="181"/>
        <end position="272"/>
    </location>
</feature>
<keyword evidence="4 6" id="KW-0472">Membrane</keyword>
<dbReference type="VEuPathDB" id="FungiDB:BO97DRAFT_410355"/>
<reference evidence="8 9" key="1">
    <citation type="submission" date="2018-02" db="EMBL/GenBank/DDBJ databases">
        <title>The genomes of Aspergillus section Nigri reveals drivers in fungal speciation.</title>
        <authorList>
            <consortium name="DOE Joint Genome Institute"/>
            <person name="Vesth T.C."/>
            <person name="Nybo J."/>
            <person name="Theobald S."/>
            <person name="Brandl J."/>
            <person name="Frisvad J.C."/>
            <person name="Nielsen K.F."/>
            <person name="Lyhne E.K."/>
            <person name="Kogle M.E."/>
            <person name="Kuo A."/>
            <person name="Riley R."/>
            <person name="Clum A."/>
            <person name="Nolan M."/>
            <person name="Lipzen A."/>
            <person name="Salamov A."/>
            <person name="Henrissat B."/>
            <person name="Wiebenga A."/>
            <person name="De vries R.P."/>
            <person name="Grigoriev I.V."/>
            <person name="Mortensen U.H."/>
            <person name="Andersen M.R."/>
            <person name="Baker S.E."/>
        </authorList>
    </citation>
    <scope>NUCLEOTIDE SEQUENCE [LARGE SCALE GENOMIC DNA]</scope>
    <source>
        <strain evidence="8 9">CBS 101889</strain>
    </source>
</reference>
<evidence type="ECO:0000256" key="6">
    <source>
        <dbReference type="SAM" id="Phobius"/>
    </source>
</evidence>
<evidence type="ECO:0000256" key="4">
    <source>
        <dbReference type="ARBA" id="ARBA00023136"/>
    </source>
</evidence>
<dbReference type="EMBL" id="KZ824268">
    <property type="protein sequence ID" value="RAL16837.1"/>
    <property type="molecule type" value="Genomic_DNA"/>
</dbReference>
<dbReference type="Proteomes" id="UP000248961">
    <property type="component" value="Unassembled WGS sequence"/>
</dbReference>
<dbReference type="AlphaFoldDB" id="A0A395I9K1"/>
<feature type="compositionally biased region" description="Basic and acidic residues" evidence="5">
    <location>
        <begin position="344"/>
        <end position="355"/>
    </location>
</feature>
<comment type="subcellular location">
    <subcellularLocation>
        <location evidence="1">Mitochondrion</location>
    </subcellularLocation>
</comment>
<dbReference type="PANTHER" id="PTHR28018:SF3">
    <property type="entry name" value="RESPIRATORY SUPERCOMPLEX FACTOR 2, MITOCHONDRIAL"/>
    <property type="match status" value="1"/>
</dbReference>
<dbReference type="InterPro" id="IPR040153">
    <property type="entry name" value="Rcf2"/>
</dbReference>
<dbReference type="GO" id="GO:0033617">
    <property type="term" value="P:mitochondrial respiratory chain complex IV assembly"/>
    <property type="evidence" value="ECO:0007669"/>
    <property type="project" value="TreeGrafter"/>
</dbReference>
<keyword evidence="3 6" id="KW-1133">Transmembrane helix</keyword>
<feature type="region of interest" description="Disordered" evidence="5">
    <location>
        <begin position="1"/>
        <end position="21"/>
    </location>
</feature>
<dbReference type="Pfam" id="PF04588">
    <property type="entry name" value="HIG_1_N"/>
    <property type="match status" value="1"/>
</dbReference>
<organism evidence="8 9">
    <name type="scientific">Aspergillus homomorphus (strain CBS 101889)</name>
    <dbReference type="NCBI Taxonomy" id="1450537"/>
    <lineage>
        <taxon>Eukaryota</taxon>
        <taxon>Fungi</taxon>
        <taxon>Dikarya</taxon>
        <taxon>Ascomycota</taxon>
        <taxon>Pezizomycotina</taxon>
        <taxon>Eurotiomycetes</taxon>
        <taxon>Eurotiomycetidae</taxon>
        <taxon>Eurotiales</taxon>
        <taxon>Aspergillaceae</taxon>
        <taxon>Aspergillus</taxon>
        <taxon>Aspergillus subgen. Circumdati</taxon>
    </lineage>
</organism>
<dbReference type="STRING" id="1450537.A0A395I9K1"/>
<feature type="region of interest" description="Disordered" evidence="5">
    <location>
        <begin position="276"/>
        <end position="355"/>
    </location>
</feature>
<dbReference type="OrthoDB" id="1915122at2759"/>
<dbReference type="PROSITE" id="PS51503">
    <property type="entry name" value="HIG1"/>
    <property type="match status" value="1"/>
</dbReference>
<evidence type="ECO:0000256" key="3">
    <source>
        <dbReference type="ARBA" id="ARBA00022989"/>
    </source>
</evidence>
<sequence>MKTQIEGPEARAAETPSMSRRSRCGLQDVTGFCSAGASSLIFRRLPQSATLPFSCSLSLTPTQIIIPALIHLRTAPHILKYIGHHCTVPNRTMKLLTKQEEDAHYRSVVKGGTIGGILGLIGGVAGVLAFSKRSSTVRNLTLPMKSFLVTSSGTFVGIVAADHASRDFEASRNASQMWYQNRTERLRQEELAQLSTVDRLTAWAKREKYKIVGATWVASMVGSFAMVSRNKFLSSSQKIVQARVYAQGLTLAVLVASAAFEIHDQRKGKGILDKAKAEKEEAQKQNSQELASHEETGDLWKDMVAAEEERLKRKKQSLYEHDYQEGHAKDGEKKQEQQQQEQQQGKKEPEAEKKE</sequence>
<feature type="transmembrane region" description="Helical" evidence="6">
    <location>
        <begin position="108"/>
        <end position="130"/>
    </location>
</feature>
<dbReference type="GO" id="GO:0005739">
    <property type="term" value="C:mitochondrion"/>
    <property type="evidence" value="ECO:0007669"/>
    <property type="project" value="UniProtKB-SubCell"/>
</dbReference>
<evidence type="ECO:0000256" key="1">
    <source>
        <dbReference type="ARBA" id="ARBA00004173"/>
    </source>
</evidence>
<evidence type="ECO:0000313" key="8">
    <source>
        <dbReference type="EMBL" id="RAL16837.1"/>
    </source>
</evidence>
<name>A0A395I9K1_ASPHC</name>
<evidence type="ECO:0000259" key="7">
    <source>
        <dbReference type="PROSITE" id="PS51503"/>
    </source>
</evidence>
<feature type="compositionally biased region" description="Basic and acidic residues" evidence="5">
    <location>
        <begin position="307"/>
        <end position="336"/>
    </location>
</feature>
<proteinExistence type="predicted"/>
<feature type="compositionally biased region" description="Basic and acidic residues" evidence="5">
    <location>
        <begin position="291"/>
        <end position="301"/>
    </location>
</feature>
<dbReference type="InterPro" id="IPR007667">
    <property type="entry name" value="Hypoxia_induced_domain"/>
</dbReference>
<dbReference type="GeneID" id="37200422"/>
<keyword evidence="9" id="KW-1185">Reference proteome</keyword>